<name>A0ABP6WJX6_9PSEU</name>
<reference evidence="2" key="1">
    <citation type="journal article" date="2019" name="Int. J. Syst. Evol. Microbiol.">
        <title>The Global Catalogue of Microorganisms (GCM) 10K type strain sequencing project: providing services to taxonomists for standard genome sequencing and annotation.</title>
        <authorList>
            <consortium name="The Broad Institute Genomics Platform"/>
            <consortium name="The Broad Institute Genome Sequencing Center for Infectious Disease"/>
            <person name="Wu L."/>
            <person name="Ma J."/>
        </authorList>
    </citation>
    <scope>NUCLEOTIDE SEQUENCE [LARGE SCALE GENOMIC DNA]</scope>
    <source>
        <strain evidence="2">JCM 16898</strain>
    </source>
</reference>
<keyword evidence="2" id="KW-1185">Reference proteome</keyword>
<proteinExistence type="predicted"/>
<sequence length="63" mass="7438">MAGLRCARWLQRRAVRRHDERHPSPGARLRGGINVVREAVIRKGWHRRGRLGAMLRRLDRHLP</sequence>
<protein>
    <submittedName>
        <fullName evidence="1">Uncharacterized protein</fullName>
    </submittedName>
</protein>
<evidence type="ECO:0000313" key="2">
    <source>
        <dbReference type="Proteomes" id="UP001500689"/>
    </source>
</evidence>
<evidence type="ECO:0000313" key="1">
    <source>
        <dbReference type="EMBL" id="GAA3550282.1"/>
    </source>
</evidence>
<dbReference type="Proteomes" id="UP001500689">
    <property type="component" value="Unassembled WGS sequence"/>
</dbReference>
<gene>
    <name evidence="1" type="ORF">GCM10022222_37280</name>
</gene>
<organism evidence="1 2">
    <name type="scientific">Amycolatopsis ultiminotia</name>
    <dbReference type="NCBI Taxonomy" id="543629"/>
    <lineage>
        <taxon>Bacteria</taxon>
        <taxon>Bacillati</taxon>
        <taxon>Actinomycetota</taxon>
        <taxon>Actinomycetes</taxon>
        <taxon>Pseudonocardiales</taxon>
        <taxon>Pseudonocardiaceae</taxon>
        <taxon>Amycolatopsis</taxon>
    </lineage>
</organism>
<comment type="caution">
    <text evidence="1">The sequence shown here is derived from an EMBL/GenBank/DDBJ whole genome shotgun (WGS) entry which is preliminary data.</text>
</comment>
<accession>A0ABP6WJX6</accession>
<dbReference type="EMBL" id="BAAAZN010000007">
    <property type="protein sequence ID" value="GAA3550282.1"/>
    <property type="molecule type" value="Genomic_DNA"/>
</dbReference>